<dbReference type="GO" id="GO:0005829">
    <property type="term" value="C:cytosol"/>
    <property type="evidence" value="ECO:0007669"/>
    <property type="project" value="TreeGrafter"/>
</dbReference>
<reference evidence="8 10" key="2">
    <citation type="submission" date="2016-11" db="EMBL/GenBank/DDBJ databases">
        <authorList>
            <person name="Jaros S."/>
            <person name="Januszkiewicz K."/>
            <person name="Wedrychowicz H."/>
        </authorList>
    </citation>
    <scope>NUCLEOTIDE SEQUENCE [LARGE SCALE GENOMIC DNA]</scope>
    <source>
        <strain evidence="8">NVI 5450</strain>
    </source>
</reference>
<feature type="binding site" evidence="6">
    <location>
        <position position="118"/>
    </location>
    <ligand>
        <name>S-adenosyl-L-methionine</name>
        <dbReference type="ChEBI" id="CHEBI:59789"/>
    </ligand>
</feature>
<name>A0A1L0A2H8_9GAMM</name>
<dbReference type="GO" id="GO:0036307">
    <property type="term" value="F:23S rRNA (adenine(2030)-N(6))-methyltransferase activity"/>
    <property type="evidence" value="ECO:0007669"/>
    <property type="project" value="UniProtKB-UniRule"/>
</dbReference>
<comment type="function">
    <text evidence="6">Specifically methylates the adenine in position 2030 of 23S rRNA.</text>
</comment>
<evidence type="ECO:0000256" key="3">
    <source>
        <dbReference type="ARBA" id="ARBA00022679"/>
    </source>
</evidence>
<feature type="binding site" evidence="6">
    <location>
        <position position="164"/>
    </location>
    <ligand>
        <name>S-adenosyl-L-methionine</name>
        <dbReference type="ChEBI" id="CHEBI:59789"/>
    </ligand>
</feature>
<dbReference type="GeneID" id="61296352"/>
<evidence type="ECO:0000256" key="2">
    <source>
        <dbReference type="ARBA" id="ARBA00022603"/>
    </source>
</evidence>
<evidence type="ECO:0000313" key="10">
    <source>
        <dbReference type="Proteomes" id="UP000183794"/>
    </source>
</evidence>
<evidence type="ECO:0000256" key="1">
    <source>
        <dbReference type="ARBA" id="ARBA00022552"/>
    </source>
</evidence>
<dbReference type="RefSeq" id="WP_075472356.1">
    <property type="nucleotide sequence ID" value="NZ_CAWQZC010000158.1"/>
</dbReference>
<comment type="catalytic activity">
    <reaction evidence="6">
        <text>adenosine(2030) in 23S rRNA + S-adenosyl-L-methionine = N(6)-methyladenosine(2030) in 23S rRNA + S-adenosyl-L-homocysteine + H(+)</text>
        <dbReference type="Rhea" id="RHEA:43736"/>
        <dbReference type="Rhea" id="RHEA-COMP:10668"/>
        <dbReference type="Rhea" id="RHEA-COMP:10669"/>
        <dbReference type="ChEBI" id="CHEBI:15378"/>
        <dbReference type="ChEBI" id="CHEBI:57856"/>
        <dbReference type="ChEBI" id="CHEBI:59789"/>
        <dbReference type="ChEBI" id="CHEBI:74411"/>
        <dbReference type="ChEBI" id="CHEBI:74449"/>
        <dbReference type="EC" id="2.1.1.266"/>
    </reaction>
</comment>
<accession>A0A1L0A2H8</accession>
<feature type="binding site" evidence="6">
    <location>
        <position position="100"/>
    </location>
    <ligand>
        <name>S-adenosyl-L-methionine</name>
        <dbReference type="ChEBI" id="CHEBI:59789"/>
    </ligand>
</feature>
<dbReference type="SUPFAM" id="SSF53335">
    <property type="entry name" value="S-adenosyl-L-methionine-dependent methyltransferases"/>
    <property type="match status" value="1"/>
</dbReference>
<feature type="active site" description="Proton acceptor" evidence="6">
    <location>
        <position position="164"/>
    </location>
</feature>
<keyword evidence="2 6" id="KW-0489">Methyltransferase</keyword>
<keyword evidence="5 6" id="KW-0694">RNA-binding</keyword>
<evidence type="ECO:0000313" key="7">
    <source>
        <dbReference type="EMBL" id="SGY93036.1"/>
    </source>
</evidence>
<keyword evidence="9" id="KW-1185">Reference proteome</keyword>
<dbReference type="EMBL" id="FPLD01000069">
    <property type="protein sequence ID" value="SGZ03872.1"/>
    <property type="molecule type" value="Genomic_DNA"/>
</dbReference>
<organism evidence="8 10">
    <name type="scientific">Moritella viscosa</name>
    <dbReference type="NCBI Taxonomy" id="80854"/>
    <lineage>
        <taxon>Bacteria</taxon>
        <taxon>Pseudomonadati</taxon>
        <taxon>Pseudomonadota</taxon>
        <taxon>Gammaproteobacteria</taxon>
        <taxon>Alteromonadales</taxon>
        <taxon>Moritellaceae</taxon>
        <taxon>Moritella</taxon>
    </lineage>
</organism>
<comment type="subunit">
    <text evidence="6">Monomer.</text>
</comment>
<dbReference type="HAMAP" id="MF_00934">
    <property type="entry name" value="23SrRNA_methyltr_J"/>
    <property type="match status" value="1"/>
</dbReference>
<dbReference type="EMBL" id="FPLJ01000055">
    <property type="protein sequence ID" value="SGY93036.1"/>
    <property type="molecule type" value="Genomic_DNA"/>
</dbReference>
<dbReference type="Proteomes" id="UP000183794">
    <property type="component" value="Unassembled WGS sequence"/>
</dbReference>
<proteinExistence type="inferred from homology"/>
<dbReference type="Gene3D" id="3.40.50.150">
    <property type="entry name" value="Vaccinia Virus protein VP39"/>
    <property type="match status" value="1"/>
</dbReference>
<dbReference type="PANTHER" id="PTHR37426:SF1">
    <property type="entry name" value="RIBOSOMAL RNA LARGE SUBUNIT METHYLTRANSFERASE J"/>
    <property type="match status" value="1"/>
</dbReference>
<protein>
    <recommendedName>
        <fullName evidence="6">Ribosomal RNA large subunit methyltransferase J</fullName>
        <ecNumber evidence="6">2.1.1.266</ecNumber>
    </recommendedName>
    <alternativeName>
        <fullName evidence="6">23S rRNA (adenine(2030)-N6)-methyltransferase</fullName>
    </alternativeName>
    <alternativeName>
        <fullName evidence="6">23S rRNA m6A2030 methyltransferase</fullName>
    </alternativeName>
</protein>
<keyword evidence="1 6" id="KW-0698">rRNA processing</keyword>
<evidence type="ECO:0000313" key="9">
    <source>
        <dbReference type="Proteomes" id="UP000182660"/>
    </source>
</evidence>
<keyword evidence="3 6" id="KW-0808">Transferase</keyword>
<evidence type="ECO:0000256" key="5">
    <source>
        <dbReference type="ARBA" id="ARBA00022884"/>
    </source>
</evidence>
<dbReference type="Pfam" id="PF04378">
    <property type="entry name" value="RsmJ"/>
    <property type="match status" value="1"/>
</dbReference>
<dbReference type="InterPro" id="IPR007473">
    <property type="entry name" value="RlmJ"/>
</dbReference>
<dbReference type="GO" id="GO:0070475">
    <property type="term" value="P:rRNA base methylation"/>
    <property type="evidence" value="ECO:0007669"/>
    <property type="project" value="UniProtKB-UniRule"/>
</dbReference>
<dbReference type="EC" id="2.1.1.266" evidence="6"/>
<feature type="binding site" evidence="6">
    <location>
        <begin position="143"/>
        <end position="144"/>
    </location>
    <ligand>
        <name>S-adenosyl-L-methionine</name>
        <dbReference type="ChEBI" id="CHEBI:59789"/>
    </ligand>
</feature>
<evidence type="ECO:0000256" key="6">
    <source>
        <dbReference type="HAMAP-Rule" id="MF_00934"/>
    </source>
</evidence>
<evidence type="ECO:0000313" key="8">
    <source>
        <dbReference type="EMBL" id="SGZ03872.1"/>
    </source>
</evidence>
<dbReference type="PANTHER" id="PTHR37426">
    <property type="entry name" value="RIBOSOMAL RNA LARGE SUBUNIT METHYLTRANSFERASE J"/>
    <property type="match status" value="1"/>
</dbReference>
<dbReference type="AlphaFoldDB" id="A0A1L0A2H8"/>
<dbReference type="Proteomes" id="UP000182660">
    <property type="component" value="Unassembled WGS sequence"/>
</dbReference>
<dbReference type="InterPro" id="IPR029063">
    <property type="entry name" value="SAM-dependent_MTases_sf"/>
</dbReference>
<feature type="binding site" evidence="6">
    <location>
        <position position="42"/>
    </location>
    <ligand>
        <name>S-adenosyl-L-methionine</name>
        <dbReference type="ChEBI" id="CHEBI:59789"/>
    </ligand>
</feature>
<dbReference type="GO" id="GO:0003723">
    <property type="term" value="F:RNA binding"/>
    <property type="evidence" value="ECO:0007669"/>
    <property type="project" value="UniProtKB-UniRule"/>
</dbReference>
<dbReference type="OrthoDB" id="9791274at2"/>
<gene>
    <name evidence="6" type="primary">rlmJ</name>
    <name evidence="7" type="ORF">MT2528_2495</name>
    <name evidence="8" type="ORF">NVI5450_2711</name>
</gene>
<feature type="site" description="Interaction with substrate rRNA" evidence="6">
    <location>
        <position position="4"/>
    </location>
</feature>
<dbReference type="FunFam" id="3.40.50.150:FF:000037">
    <property type="entry name" value="Ribosomal RNA large subunit methyltransferase J"/>
    <property type="match status" value="1"/>
</dbReference>
<reference evidence="7 9" key="1">
    <citation type="submission" date="2016-11" db="EMBL/GenBank/DDBJ databases">
        <authorList>
            <person name="Klemetsen T."/>
        </authorList>
    </citation>
    <scope>NUCLEOTIDE SEQUENCE [LARGE SCALE GENOMIC DNA]</scope>
    <source>
        <strain evidence="7">MT 2528</strain>
    </source>
</reference>
<evidence type="ECO:0000256" key="4">
    <source>
        <dbReference type="ARBA" id="ARBA00022691"/>
    </source>
</evidence>
<feature type="binding site" evidence="6">
    <location>
        <position position="19"/>
    </location>
    <ligand>
        <name>S-adenosyl-L-methionine</name>
        <dbReference type="ChEBI" id="CHEBI:59789"/>
    </ligand>
</feature>
<comment type="similarity">
    <text evidence="6">Belongs to the RlmJ family.</text>
</comment>
<sequence>MLSYRHSFHAGNFADVLKHTVEVLILEALKQKDTPFIYHDTHSAAGRYSLSSEHAEKTAEYVDGIARIWQQNEVPAPIIPYLSVIKQLNKTSTLKHYPGSPLVARLLLREQDRMQMTELHPADVKLLEQEFAGDRQARVHKKDAYEGLKALLPGRSKRGLVLLDPSYEIKTEYRQVVQEIAQTYRRFATGTYALWYPVIERRTIDRLMRDFVGTGIKKILVIELCVKGDTEERGMTGTGMVVINPPWKLVSQMEELLPWLTKELAQDQNAFFRLEWLVPE</sequence>
<keyword evidence="4 6" id="KW-0949">S-adenosyl-L-methionine</keyword>